<feature type="transmembrane region" description="Helical" evidence="9">
    <location>
        <begin position="77"/>
        <end position="102"/>
    </location>
</feature>
<dbReference type="PANTHER" id="PTHR30614:SF0">
    <property type="entry name" value="L-CYSTINE TRANSPORT SYSTEM PERMEASE PROTEIN TCYL"/>
    <property type="match status" value="1"/>
</dbReference>
<reference evidence="11 12" key="1">
    <citation type="submission" date="2017-01" db="EMBL/GenBank/DDBJ databases">
        <title>Genome sequencing of Arcobacter sp. LPB0137.</title>
        <authorList>
            <person name="Lee G.-W."/>
            <person name="Yi H."/>
        </authorList>
    </citation>
    <scope>NUCLEOTIDE SEQUENCE [LARGE SCALE GENOMIC DNA]</scope>
    <source>
        <strain evidence="11 12">LPB0137</strain>
    </source>
</reference>
<evidence type="ECO:0000256" key="1">
    <source>
        <dbReference type="ARBA" id="ARBA00004429"/>
    </source>
</evidence>
<keyword evidence="7 9" id="KW-1133">Transmembrane helix</keyword>
<dbReference type="STRING" id="1850254.LPB137_02140"/>
<evidence type="ECO:0000256" key="6">
    <source>
        <dbReference type="ARBA" id="ARBA00022970"/>
    </source>
</evidence>
<sequence>MFEFDYTFHWITVWNVLPEMLSAAVVTLEVAILSIVLGLIIAIFLSLGKESENEFARTTSIIWIEIARNTPALFQIYMAYFGLGAFGIHLSPYVAVLLALTFNNAGYLAETLRGGFASIPNTQMSASRSLGMSKLQTYWYIILPQVLRKVYHPMTNQIIWAILMTSLGTLVGMLELTGKTDQLQSLSFRTFEFYLVAAVMYFVMAKGILLASKLLSYKLFRGDA</sequence>
<gene>
    <name evidence="11" type="ORF">LPB137_02140</name>
</gene>
<dbReference type="GO" id="GO:0043190">
    <property type="term" value="C:ATP-binding cassette (ABC) transporter complex"/>
    <property type="evidence" value="ECO:0007669"/>
    <property type="project" value="InterPro"/>
</dbReference>
<dbReference type="AlphaFoldDB" id="A0A1P8KJJ9"/>
<evidence type="ECO:0000256" key="2">
    <source>
        <dbReference type="ARBA" id="ARBA00010072"/>
    </source>
</evidence>
<dbReference type="OrthoDB" id="5365894at2"/>
<dbReference type="SUPFAM" id="SSF161098">
    <property type="entry name" value="MetI-like"/>
    <property type="match status" value="1"/>
</dbReference>
<evidence type="ECO:0000256" key="8">
    <source>
        <dbReference type="ARBA" id="ARBA00023136"/>
    </source>
</evidence>
<accession>A0A1P8KJJ9</accession>
<dbReference type="InterPro" id="IPR043429">
    <property type="entry name" value="ArtM/GltK/GlnP/TcyL/YhdX-like"/>
</dbReference>
<name>A0A1P8KJJ9_9BACT</name>
<protein>
    <submittedName>
        <fullName evidence="11">ABC transporter permease</fullName>
    </submittedName>
</protein>
<dbReference type="GO" id="GO:0015184">
    <property type="term" value="F:L-cystine transmembrane transporter activity"/>
    <property type="evidence" value="ECO:0007669"/>
    <property type="project" value="TreeGrafter"/>
</dbReference>
<dbReference type="InterPro" id="IPR010065">
    <property type="entry name" value="AA_ABC_transptr_permease_3TM"/>
</dbReference>
<dbReference type="InterPro" id="IPR035906">
    <property type="entry name" value="MetI-like_sf"/>
</dbReference>
<evidence type="ECO:0000259" key="10">
    <source>
        <dbReference type="PROSITE" id="PS50928"/>
    </source>
</evidence>
<feature type="transmembrane region" description="Helical" evidence="9">
    <location>
        <begin position="20"/>
        <end position="47"/>
    </location>
</feature>
<dbReference type="Gene3D" id="1.10.3720.10">
    <property type="entry name" value="MetI-like"/>
    <property type="match status" value="1"/>
</dbReference>
<proteinExistence type="inferred from homology"/>
<evidence type="ECO:0000256" key="5">
    <source>
        <dbReference type="ARBA" id="ARBA00022692"/>
    </source>
</evidence>
<evidence type="ECO:0000256" key="7">
    <source>
        <dbReference type="ARBA" id="ARBA00022989"/>
    </source>
</evidence>
<dbReference type="CDD" id="cd06261">
    <property type="entry name" value="TM_PBP2"/>
    <property type="match status" value="1"/>
</dbReference>
<keyword evidence="8 9" id="KW-0472">Membrane</keyword>
<dbReference type="RefSeq" id="WP_076083783.1">
    <property type="nucleotide sequence ID" value="NZ_CP019070.1"/>
</dbReference>
<keyword evidence="5 9" id="KW-0812">Transmembrane</keyword>
<evidence type="ECO:0000256" key="4">
    <source>
        <dbReference type="ARBA" id="ARBA00022475"/>
    </source>
</evidence>
<feature type="domain" description="ABC transmembrane type-1" evidence="10">
    <location>
        <begin position="20"/>
        <end position="212"/>
    </location>
</feature>
<evidence type="ECO:0000256" key="3">
    <source>
        <dbReference type="ARBA" id="ARBA00022448"/>
    </source>
</evidence>
<keyword evidence="12" id="KW-1185">Reference proteome</keyword>
<dbReference type="InterPro" id="IPR000515">
    <property type="entry name" value="MetI-like"/>
</dbReference>
<keyword evidence="4" id="KW-1003">Cell membrane</keyword>
<comment type="similarity">
    <text evidence="2">Belongs to the binding-protein-dependent transport system permease family. HisMQ subfamily.</text>
</comment>
<dbReference type="EMBL" id="CP019070">
    <property type="protein sequence ID" value="APW64727.1"/>
    <property type="molecule type" value="Genomic_DNA"/>
</dbReference>
<organism evidence="11 12">
    <name type="scientific">Poseidonibacter parvus</name>
    <dbReference type="NCBI Taxonomy" id="1850254"/>
    <lineage>
        <taxon>Bacteria</taxon>
        <taxon>Pseudomonadati</taxon>
        <taxon>Campylobacterota</taxon>
        <taxon>Epsilonproteobacteria</taxon>
        <taxon>Campylobacterales</taxon>
        <taxon>Arcobacteraceae</taxon>
        <taxon>Poseidonibacter</taxon>
    </lineage>
</organism>
<evidence type="ECO:0000256" key="9">
    <source>
        <dbReference type="RuleBase" id="RU363032"/>
    </source>
</evidence>
<keyword evidence="6" id="KW-0029">Amino-acid transport</keyword>
<dbReference type="NCBIfam" id="TIGR01726">
    <property type="entry name" value="HEQRo_perm_3TM"/>
    <property type="match status" value="1"/>
</dbReference>
<keyword evidence="3 9" id="KW-0813">Transport</keyword>
<feature type="transmembrane region" description="Helical" evidence="9">
    <location>
        <begin position="158"/>
        <end position="178"/>
    </location>
</feature>
<dbReference type="Pfam" id="PF00528">
    <property type="entry name" value="BPD_transp_1"/>
    <property type="match status" value="1"/>
</dbReference>
<dbReference type="KEGG" id="alp:LPB137_02140"/>
<evidence type="ECO:0000313" key="12">
    <source>
        <dbReference type="Proteomes" id="UP000186074"/>
    </source>
</evidence>
<evidence type="ECO:0000313" key="11">
    <source>
        <dbReference type="EMBL" id="APW64727.1"/>
    </source>
</evidence>
<dbReference type="PROSITE" id="PS50928">
    <property type="entry name" value="ABC_TM1"/>
    <property type="match status" value="1"/>
</dbReference>
<dbReference type="Proteomes" id="UP000186074">
    <property type="component" value="Chromosome"/>
</dbReference>
<dbReference type="PANTHER" id="PTHR30614">
    <property type="entry name" value="MEMBRANE COMPONENT OF AMINO ACID ABC TRANSPORTER"/>
    <property type="match status" value="1"/>
</dbReference>
<comment type="subcellular location">
    <subcellularLocation>
        <location evidence="1">Cell inner membrane</location>
        <topology evidence="1">Multi-pass membrane protein</topology>
    </subcellularLocation>
    <subcellularLocation>
        <location evidence="9">Cell membrane</location>
        <topology evidence="9">Multi-pass membrane protein</topology>
    </subcellularLocation>
</comment>
<feature type="transmembrane region" description="Helical" evidence="9">
    <location>
        <begin position="190"/>
        <end position="211"/>
    </location>
</feature>